<organism evidence="2">
    <name type="scientific">Caudovirales sp. ct0FJ5</name>
    <dbReference type="NCBI Taxonomy" id="2825755"/>
    <lineage>
        <taxon>Viruses</taxon>
        <taxon>Duplodnaviria</taxon>
        <taxon>Heunggongvirae</taxon>
        <taxon>Uroviricota</taxon>
        <taxon>Caudoviricetes</taxon>
    </lineage>
</organism>
<feature type="compositionally biased region" description="Acidic residues" evidence="1">
    <location>
        <begin position="49"/>
        <end position="70"/>
    </location>
</feature>
<feature type="region of interest" description="Disordered" evidence="1">
    <location>
        <begin position="37"/>
        <end position="115"/>
    </location>
</feature>
<protein>
    <submittedName>
        <fullName evidence="2">Uncharacterized protein</fullName>
    </submittedName>
</protein>
<reference evidence="2" key="1">
    <citation type="journal article" date="2021" name="Proc. Natl. Acad. Sci. U.S.A.">
        <title>A Catalog of Tens of Thousands of Viruses from Human Metagenomes Reveals Hidden Associations with Chronic Diseases.</title>
        <authorList>
            <person name="Tisza M.J."/>
            <person name="Buck C.B."/>
        </authorList>
    </citation>
    <scope>NUCLEOTIDE SEQUENCE</scope>
    <source>
        <strain evidence="2">Ct0FJ5</strain>
    </source>
</reference>
<feature type="compositionally biased region" description="Basic residues" evidence="1">
    <location>
        <begin position="79"/>
        <end position="94"/>
    </location>
</feature>
<evidence type="ECO:0000313" key="2">
    <source>
        <dbReference type="EMBL" id="DAD99354.1"/>
    </source>
</evidence>
<accession>A0A8S5NYQ9</accession>
<sequence>MYILVKKGMLSAYGEIFRKGDVLELEDEVAERLLESEDFEACEEPVVIEPEDDTESEDDTEPEDDTENIDEEKQITKSTAKKTATKKTSSKRTQKSTVKKDAELPSVDFEAAVKK</sequence>
<evidence type="ECO:0000256" key="1">
    <source>
        <dbReference type="SAM" id="MobiDB-lite"/>
    </source>
</evidence>
<dbReference type="EMBL" id="BK015281">
    <property type="protein sequence ID" value="DAD99354.1"/>
    <property type="molecule type" value="Genomic_DNA"/>
</dbReference>
<proteinExistence type="predicted"/>
<name>A0A8S5NYQ9_9CAUD</name>